<dbReference type="PIR" id="B84135">
    <property type="entry name" value="B84135"/>
</dbReference>
<dbReference type="SUPFAM" id="SSF88946">
    <property type="entry name" value="Sigma2 domain of RNA polymerase sigma factors"/>
    <property type="match status" value="1"/>
</dbReference>
<dbReference type="EMBL" id="BA000004">
    <property type="protein sequence ID" value="BAB07601.1"/>
    <property type="molecule type" value="Genomic_DNA"/>
</dbReference>
<evidence type="ECO:0000313" key="9">
    <source>
        <dbReference type="Proteomes" id="UP000001258"/>
    </source>
</evidence>
<organism evidence="8 9">
    <name type="scientific">Halalkalibacterium halodurans (strain ATCC BAA-125 / DSM 18197 / FERM 7344 / JCM 9153 / C-125)</name>
    <name type="common">Bacillus halodurans</name>
    <dbReference type="NCBI Taxonomy" id="272558"/>
    <lineage>
        <taxon>Bacteria</taxon>
        <taxon>Bacillati</taxon>
        <taxon>Bacillota</taxon>
        <taxon>Bacilli</taxon>
        <taxon>Bacillales</taxon>
        <taxon>Bacillaceae</taxon>
        <taxon>Halalkalibacterium (ex Joshi et al. 2022)</taxon>
    </lineage>
</organism>
<dbReference type="InterPro" id="IPR036388">
    <property type="entry name" value="WH-like_DNA-bd_sf"/>
</dbReference>
<dbReference type="STRING" id="272558.gene:10729795"/>
<dbReference type="InterPro" id="IPR007627">
    <property type="entry name" value="RNA_pol_sigma70_r2"/>
</dbReference>
<evidence type="ECO:0000256" key="4">
    <source>
        <dbReference type="ARBA" id="ARBA00023125"/>
    </source>
</evidence>
<evidence type="ECO:0000256" key="3">
    <source>
        <dbReference type="ARBA" id="ARBA00023082"/>
    </source>
</evidence>
<gene>
    <name evidence="8" type="ordered locus">BH3882</name>
</gene>
<feature type="domain" description="RNA polymerase sigma-70 region 2" evidence="6">
    <location>
        <begin position="6"/>
        <end position="74"/>
    </location>
</feature>
<keyword evidence="9" id="KW-1185">Reference proteome</keyword>
<dbReference type="InterPro" id="IPR013325">
    <property type="entry name" value="RNA_pol_sigma_r2"/>
</dbReference>
<reference evidence="8 9" key="1">
    <citation type="journal article" date="2000" name="Nucleic Acids Res.">
        <title>Complete genome sequence of the alkaliphilic bacterium Bacillus halodurans and genomic sequence comparison with Bacillus subtilis.</title>
        <authorList>
            <person name="Takami H."/>
            <person name="Nakasone K."/>
            <person name="Takaki Y."/>
            <person name="Maeno G."/>
            <person name="Sasaki R."/>
            <person name="Masui N."/>
            <person name="Fuji F."/>
            <person name="Hirama C."/>
            <person name="Nakamura Y."/>
            <person name="Ogasawara N."/>
            <person name="Kuhara S."/>
            <person name="Horikoshi K."/>
        </authorList>
    </citation>
    <scope>NUCLEOTIDE SEQUENCE [LARGE SCALE GENOMIC DNA]</scope>
    <source>
        <strain evidence="9">ATCC BAA-125 / DSM 18197 / FERM 7344 / JCM 9153 / C-125</strain>
    </source>
</reference>
<dbReference type="Pfam" id="PF04542">
    <property type="entry name" value="Sigma70_r2"/>
    <property type="match status" value="1"/>
</dbReference>
<dbReference type="GO" id="GO:0003677">
    <property type="term" value="F:DNA binding"/>
    <property type="evidence" value="ECO:0007669"/>
    <property type="project" value="UniProtKB-KW"/>
</dbReference>
<dbReference type="InterPro" id="IPR013324">
    <property type="entry name" value="RNA_pol_sigma_r3/r4-like"/>
</dbReference>
<keyword evidence="3" id="KW-0731">Sigma factor</keyword>
<dbReference type="InterPro" id="IPR014284">
    <property type="entry name" value="RNA_pol_sigma-70_dom"/>
</dbReference>
<dbReference type="AlphaFoldDB" id="Q9K650"/>
<evidence type="ECO:0000256" key="1">
    <source>
        <dbReference type="ARBA" id="ARBA00010641"/>
    </source>
</evidence>
<keyword evidence="5" id="KW-0804">Transcription</keyword>
<dbReference type="GO" id="GO:0006352">
    <property type="term" value="P:DNA-templated transcription initiation"/>
    <property type="evidence" value="ECO:0007669"/>
    <property type="project" value="InterPro"/>
</dbReference>
<dbReference type="NCBIfam" id="TIGR02937">
    <property type="entry name" value="sigma70-ECF"/>
    <property type="match status" value="1"/>
</dbReference>
<comment type="similarity">
    <text evidence="1">Belongs to the sigma-70 factor family. ECF subfamily.</text>
</comment>
<dbReference type="InterPro" id="IPR013249">
    <property type="entry name" value="RNA_pol_sigma70_r4_t2"/>
</dbReference>
<evidence type="ECO:0000259" key="7">
    <source>
        <dbReference type="Pfam" id="PF08281"/>
    </source>
</evidence>
<dbReference type="KEGG" id="bha:BH3882"/>
<dbReference type="GO" id="GO:0016987">
    <property type="term" value="F:sigma factor activity"/>
    <property type="evidence" value="ECO:0007669"/>
    <property type="project" value="UniProtKB-KW"/>
</dbReference>
<dbReference type="RefSeq" id="WP_010900007.1">
    <property type="nucleotide sequence ID" value="NC_002570.2"/>
</dbReference>
<dbReference type="eggNOG" id="COG1595">
    <property type="taxonomic scope" value="Bacteria"/>
</dbReference>
<sequence>MKVSELYEELKQDLYRFARTISRNEQEANDLIQDAMEKSLRCTELLDWPRHKQKAWFYRVMKNQLIDIRRKEKRETDWDDSVIPPFTTAGTSYVEMVDLLSKLPASLSDLVFKHFWLGLTSQEISEKVGVPASTVRYRIRLAVKKLREYMKEEG</sequence>
<feature type="domain" description="RNA polymerase sigma factor 70 region 4 type 2" evidence="7">
    <location>
        <begin position="95"/>
        <end position="146"/>
    </location>
</feature>
<dbReference type="InterPro" id="IPR039425">
    <property type="entry name" value="RNA_pol_sigma-70-like"/>
</dbReference>
<name>Q9K650_HALH5</name>
<dbReference type="Proteomes" id="UP000001258">
    <property type="component" value="Chromosome"/>
</dbReference>
<evidence type="ECO:0000313" key="8">
    <source>
        <dbReference type="EMBL" id="BAB07601.1"/>
    </source>
</evidence>
<evidence type="ECO:0000259" key="6">
    <source>
        <dbReference type="Pfam" id="PF04542"/>
    </source>
</evidence>
<accession>Q9K650</accession>
<dbReference type="HOGENOM" id="CLU_047691_3_4_9"/>
<dbReference type="Gene3D" id="1.10.10.10">
    <property type="entry name" value="Winged helix-like DNA-binding domain superfamily/Winged helix DNA-binding domain"/>
    <property type="match status" value="1"/>
</dbReference>
<dbReference type="Gene3D" id="1.10.1740.10">
    <property type="match status" value="1"/>
</dbReference>
<evidence type="ECO:0000256" key="2">
    <source>
        <dbReference type="ARBA" id="ARBA00023015"/>
    </source>
</evidence>
<dbReference type="SUPFAM" id="SSF88659">
    <property type="entry name" value="Sigma3 and sigma4 domains of RNA polymerase sigma factors"/>
    <property type="match status" value="1"/>
</dbReference>
<dbReference type="Pfam" id="PF08281">
    <property type="entry name" value="Sigma70_r4_2"/>
    <property type="match status" value="1"/>
</dbReference>
<keyword evidence="4" id="KW-0238">DNA-binding</keyword>
<dbReference type="PANTHER" id="PTHR43133:SF8">
    <property type="entry name" value="RNA POLYMERASE SIGMA FACTOR HI_1459-RELATED"/>
    <property type="match status" value="1"/>
</dbReference>
<proteinExistence type="inferred from homology"/>
<evidence type="ECO:0000256" key="5">
    <source>
        <dbReference type="ARBA" id="ARBA00023163"/>
    </source>
</evidence>
<keyword evidence="2" id="KW-0805">Transcription regulation</keyword>
<dbReference type="PANTHER" id="PTHR43133">
    <property type="entry name" value="RNA POLYMERASE ECF-TYPE SIGMA FACTO"/>
    <property type="match status" value="1"/>
</dbReference>
<protein>
    <submittedName>
        <fullName evidence="8">RNA polymerase ECF-type sigma factor</fullName>
    </submittedName>
</protein>